<evidence type="ECO:0000256" key="3">
    <source>
        <dbReference type="ARBA" id="ARBA00022692"/>
    </source>
</evidence>
<keyword evidence="5 7" id="KW-0472">Membrane</keyword>
<dbReference type="InterPro" id="IPR018781">
    <property type="entry name" value="TPRA1/CAND2/CAND8"/>
</dbReference>
<dbReference type="Pfam" id="PF10160">
    <property type="entry name" value="Tmemb_40"/>
    <property type="match status" value="1"/>
</dbReference>
<evidence type="ECO:0000313" key="9">
    <source>
        <dbReference type="RefSeq" id="XP_022747234.1"/>
    </source>
</evidence>
<dbReference type="GO" id="GO:0004930">
    <property type="term" value="F:G protein-coupled receptor activity"/>
    <property type="evidence" value="ECO:0007669"/>
    <property type="project" value="TreeGrafter"/>
</dbReference>
<feature type="transmembrane region" description="Helical" evidence="7">
    <location>
        <begin position="40"/>
        <end position="59"/>
    </location>
</feature>
<evidence type="ECO:0000256" key="1">
    <source>
        <dbReference type="ARBA" id="ARBA00004141"/>
    </source>
</evidence>
<feature type="region of interest" description="Disordered" evidence="6">
    <location>
        <begin position="1"/>
        <end position="20"/>
    </location>
</feature>
<evidence type="ECO:0000256" key="4">
    <source>
        <dbReference type="ARBA" id="ARBA00022989"/>
    </source>
</evidence>
<protein>
    <submittedName>
        <fullName evidence="9">Uncharacterized protein LOC111296983 isoform X2</fullName>
    </submittedName>
</protein>
<reference evidence="9" key="1">
    <citation type="submission" date="2025-08" db="UniProtKB">
        <authorList>
            <consortium name="RefSeq"/>
        </authorList>
    </citation>
    <scope>IDENTIFICATION</scope>
    <source>
        <tissue evidence="9">Fruit stalk</tissue>
    </source>
</reference>
<dbReference type="GO" id="GO:0005886">
    <property type="term" value="C:plasma membrane"/>
    <property type="evidence" value="ECO:0007669"/>
    <property type="project" value="TreeGrafter"/>
</dbReference>
<feature type="transmembrane region" description="Helical" evidence="7">
    <location>
        <begin position="79"/>
        <end position="99"/>
    </location>
</feature>
<proteinExistence type="inferred from homology"/>
<evidence type="ECO:0000256" key="2">
    <source>
        <dbReference type="ARBA" id="ARBA00010125"/>
    </source>
</evidence>
<gene>
    <name evidence="9" type="primary">LOC111296983</name>
</gene>
<name>A0A6P5Z3E2_DURZI</name>
<keyword evidence="4 7" id="KW-1133">Transmembrane helix</keyword>
<comment type="similarity">
    <text evidence="2">Belongs to the UPF0359 family.</text>
</comment>
<evidence type="ECO:0000256" key="5">
    <source>
        <dbReference type="ARBA" id="ARBA00023136"/>
    </source>
</evidence>
<dbReference type="Proteomes" id="UP000515121">
    <property type="component" value="Unplaced"/>
</dbReference>
<keyword evidence="8" id="KW-1185">Reference proteome</keyword>
<dbReference type="GeneID" id="111296983"/>
<dbReference type="PANTHER" id="PTHR15876">
    <property type="entry name" value="TRANSMEMBRANE PROTEIN ADIPOCYTE-ASSOCIATED 1"/>
    <property type="match status" value="1"/>
</dbReference>
<dbReference type="PANTHER" id="PTHR15876:SF8">
    <property type="entry name" value="TRANSMEMBRANE PROTEIN ADIPOCYTE-ASSOCIATED 1"/>
    <property type="match status" value="1"/>
</dbReference>
<dbReference type="AlphaFoldDB" id="A0A6P5Z3E2"/>
<evidence type="ECO:0000313" key="8">
    <source>
        <dbReference type="Proteomes" id="UP000515121"/>
    </source>
</evidence>
<comment type="subcellular location">
    <subcellularLocation>
        <location evidence="1">Membrane</location>
        <topology evidence="1">Multi-pass membrane protein</topology>
    </subcellularLocation>
</comment>
<keyword evidence="3 7" id="KW-0812">Transmembrane</keyword>
<evidence type="ECO:0000256" key="6">
    <source>
        <dbReference type="SAM" id="MobiDB-lite"/>
    </source>
</evidence>
<feature type="compositionally biased region" description="Low complexity" evidence="6">
    <location>
        <begin position="10"/>
        <end position="20"/>
    </location>
</feature>
<evidence type="ECO:0000256" key="7">
    <source>
        <dbReference type="SAM" id="Phobius"/>
    </source>
</evidence>
<feature type="transmembrane region" description="Helical" evidence="7">
    <location>
        <begin position="111"/>
        <end position="132"/>
    </location>
</feature>
<sequence length="175" mass="19546">MQSLESITDSQFPQNPNNFSSSSSSSVNGLHGWLFECHGLWHNLALIISSLIFVLFLGFQAKKSFQKLSHGRSYIMISYYGCVWLVSLLNLAWCFLQAWECTPGKEMAWNILSLFTTSGMLFLEVSLVAFLLQGNYASGLEALTRTFVVSGLIAGLDLLLKMVVEEHDSFFLTAL</sequence>
<dbReference type="RefSeq" id="XP_022747234.1">
    <property type="nucleotide sequence ID" value="XM_022891499.1"/>
</dbReference>
<organism evidence="8 9">
    <name type="scientific">Durio zibethinus</name>
    <name type="common">Durian</name>
    <dbReference type="NCBI Taxonomy" id="66656"/>
    <lineage>
        <taxon>Eukaryota</taxon>
        <taxon>Viridiplantae</taxon>
        <taxon>Streptophyta</taxon>
        <taxon>Embryophyta</taxon>
        <taxon>Tracheophyta</taxon>
        <taxon>Spermatophyta</taxon>
        <taxon>Magnoliopsida</taxon>
        <taxon>eudicotyledons</taxon>
        <taxon>Gunneridae</taxon>
        <taxon>Pentapetalae</taxon>
        <taxon>rosids</taxon>
        <taxon>malvids</taxon>
        <taxon>Malvales</taxon>
        <taxon>Malvaceae</taxon>
        <taxon>Helicteroideae</taxon>
        <taxon>Durio</taxon>
    </lineage>
</organism>
<accession>A0A6P5Z3E2</accession>